<proteinExistence type="inferred from homology"/>
<dbReference type="PANTHER" id="PTHR11689:SF136">
    <property type="entry name" value="H(+)_CL(-) EXCHANGE TRANSPORTER 7"/>
    <property type="match status" value="1"/>
</dbReference>
<evidence type="ECO:0000313" key="14">
    <source>
        <dbReference type="Proteomes" id="UP001152798"/>
    </source>
</evidence>
<dbReference type="Gene3D" id="3.10.580.10">
    <property type="entry name" value="CBS-domain"/>
    <property type="match status" value="1"/>
</dbReference>
<evidence type="ECO:0000256" key="1">
    <source>
        <dbReference type="ARBA" id="ARBA00004141"/>
    </source>
</evidence>
<dbReference type="OrthoDB" id="6627092at2759"/>
<evidence type="ECO:0000256" key="4">
    <source>
        <dbReference type="ARBA" id="ARBA00022737"/>
    </source>
</evidence>
<feature type="transmembrane region" description="Helical" evidence="11">
    <location>
        <begin position="421"/>
        <end position="437"/>
    </location>
</feature>
<evidence type="ECO:0000256" key="11">
    <source>
        <dbReference type="RuleBase" id="RU361221"/>
    </source>
</evidence>
<keyword evidence="8 11" id="KW-0472">Membrane</keyword>
<keyword evidence="3 11" id="KW-0812">Transmembrane</keyword>
<evidence type="ECO:0000256" key="6">
    <source>
        <dbReference type="ARBA" id="ARBA00023065"/>
    </source>
</evidence>
<feature type="domain" description="CBS" evidence="12">
    <location>
        <begin position="670"/>
        <end position="731"/>
    </location>
</feature>
<evidence type="ECO:0000259" key="12">
    <source>
        <dbReference type="PROSITE" id="PS51371"/>
    </source>
</evidence>
<dbReference type="GO" id="GO:0005765">
    <property type="term" value="C:lysosomal membrane"/>
    <property type="evidence" value="ECO:0007669"/>
    <property type="project" value="TreeGrafter"/>
</dbReference>
<dbReference type="AlphaFoldDB" id="A0A9P0DYF9"/>
<dbReference type="InterPro" id="IPR046342">
    <property type="entry name" value="CBS_dom_sf"/>
</dbReference>
<comment type="similarity">
    <text evidence="11">Belongs to the chloride channel (TC 2.A.49) family.</text>
</comment>
<protein>
    <recommendedName>
        <fullName evidence="11">Chloride channel protein</fullName>
    </recommendedName>
</protein>
<dbReference type="InterPro" id="IPR000644">
    <property type="entry name" value="CBS_dom"/>
</dbReference>
<dbReference type="InterPro" id="IPR051280">
    <property type="entry name" value="Cl-channel/antiporter"/>
</dbReference>
<evidence type="ECO:0000256" key="9">
    <source>
        <dbReference type="ARBA" id="ARBA00023214"/>
    </source>
</evidence>
<feature type="transmembrane region" description="Helical" evidence="11">
    <location>
        <begin position="218"/>
        <end position="242"/>
    </location>
</feature>
<dbReference type="SMART" id="SM00116">
    <property type="entry name" value="CBS"/>
    <property type="match status" value="2"/>
</dbReference>
<keyword evidence="14" id="KW-1185">Reference proteome</keyword>
<keyword evidence="9 11" id="KW-0868">Chloride</keyword>
<evidence type="ECO:0000256" key="2">
    <source>
        <dbReference type="ARBA" id="ARBA00022448"/>
    </source>
</evidence>
<dbReference type="SUPFAM" id="SSF81340">
    <property type="entry name" value="Clc chloride channel"/>
    <property type="match status" value="1"/>
</dbReference>
<evidence type="ECO:0000256" key="5">
    <source>
        <dbReference type="ARBA" id="ARBA00022989"/>
    </source>
</evidence>
<dbReference type="Pfam" id="PF00571">
    <property type="entry name" value="CBS"/>
    <property type="match status" value="2"/>
</dbReference>
<feature type="transmembrane region" description="Helical" evidence="11">
    <location>
        <begin position="483"/>
        <end position="507"/>
    </location>
</feature>
<feature type="transmembrane region" description="Helical" evidence="11">
    <location>
        <begin position="105"/>
        <end position="126"/>
    </location>
</feature>
<feature type="transmembrane region" description="Helical" evidence="11">
    <location>
        <begin position="345"/>
        <end position="366"/>
    </location>
</feature>
<dbReference type="SUPFAM" id="SSF54631">
    <property type="entry name" value="CBS-domain pair"/>
    <property type="match status" value="1"/>
</dbReference>
<feature type="transmembrane region" description="Helical" evidence="11">
    <location>
        <begin position="64"/>
        <end position="85"/>
    </location>
</feature>
<evidence type="ECO:0000256" key="10">
    <source>
        <dbReference type="PROSITE-ProRule" id="PRU00703"/>
    </source>
</evidence>
<dbReference type="Proteomes" id="UP001152798">
    <property type="component" value="Chromosome 1"/>
</dbReference>
<feature type="transmembrane region" description="Helical" evidence="11">
    <location>
        <begin position="449"/>
        <end position="471"/>
    </location>
</feature>
<dbReference type="GO" id="GO:0005254">
    <property type="term" value="F:chloride channel activity"/>
    <property type="evidence" value="ECO:0007669"/>
    <property type="project" value="UniProtKB-UniRule"/>
</dbReference>
<organism evidence="13 14">
    <name type="scientific">Nezara viridula</name>
    <name type="common">Southern green stink bug</name>
    <name type="synonym">Cimex viridulus</name>
    <dbReference type="NCBI Taxonomy" id="85310"/>
    <lineage>
        <taxon>Eukaryota</taxon>
        <taxon>Metazoa</taxon>
        <taxon>Ecdysozoa</taxon>
        <taxon>Arthropoda</taxon>
        <taxon>Hexapoda</taxon>
        <taxon>Insecta</taxon>
        <taxon>Pterygota</taxon>
        <taxon>Neoptera</taxon>
        <taxon>Paraneoptera</taxon>
        <taxon>Hemiptera</taxon>
        <taxon>Heteroptera</taxon>
        <taxon>Panheteroptera</taxon>
        <taxon>Pentatomomorpha</taxon>
        <taxon>Pentatomoidea</taxon>
        <taxon>Pentatomidae</taxon>
        <taxon>Pentatominae</taxon>
        <taxon>Nezara</taxon>
    </lineage>
</organism>
<dbReference type="Pfam" id="PF00654">
    <property type="entry name" value="Voltage_CLC"/>
    <property type="match status" value="1"/>
</dbReference>
<feature type="transmembrane region" description="Helical" evidence="11">
    <location>
        <begin position="254"/>
        <end position="274"/>
    </location>
</feature>
<dbReference type="InterPro" id="IPR001807">
    <property type="entry name" value="ClC"/>
</dbReference>
<dbReference type="EMBL" id="OV725077">
    <property type="protein sequence ID" value="CAH1389122.1"/>
    <property type="molecule type" value="Genomic_DNA"/>
</dbReference>
<feature type="transmembrane region" description="Helical" evidence="11">
    <location>
        <begin position="306"/>
        <end position="324"/>
    </location>
</feature>
<feature type="transmembrane region" description="Helical" evidence="11">
    <location>
        <begin position="181"/>
        <end position="198"/>
    </location>
</feature>
<keyword evidence="4" id="KW-0677">Repeat</keyword>
<keyword evidence="5 11" id="KW-1133">Transmembrane helix</keyword>
<reference evidence="13" key="1">
    <citation type="submission" date="2022-01" db="EMBL/GenBank/DDBJ databases">
        <authorList>
            <person name="King R."/>
        </authorList>
    </citation>
    <scope>NUCLEOTIDE SEQUENCE</scope>
</reference>
<sequence length="744" mass="84130">MGLLSIIQYYKKRPSRQIFNSNLYSINKQYSAINFIPPESNIRTQIEKETDLRHYYASSVAKKWFAVIILGLFIGTLGAVMALIVEEMFILKNFVLKETLKYGLIGSSFVWMVWTVFPIMICSFVVMEFAPTLRGCGIASATAYLNGVKLHNFHKASTLLSLYLSIFLISAANMPGGREELVIYLGALSGAFITRARIPFTNIRPFLSVSSRINMRTLVAAGTAAGGSIAFGTPIGAVLFCLEEGLSFWSPELTTMMFLCTICSNFVLHLFYTLYRRGKDFSYEIMPYLFFSGARHISLTYEFSEIPLFILMGIIGGLLGSFWNEGQIILRRWRNNNIKTKTLRYLEVAILGLCLSLCGILTFHYFGAECTQKIEKEDREARSSHMKVYCKEDDEFESVTIYLFQDLRHTIKSLLVIHKELISFSVVLFGGIYYYVFSGLQLGTYLPSGILIPHLICGASWGYLVGIWYSQASVAGNIIVSKYAFLGAVAQGSGVARLTLSLGIIMIESCGQQIFSLPIFIIVITAKWFGGIFSRPIYRIETYLEGYPFLRVTYLPISTPYKAKHIMISSMVSLPPRLTVKELVDALISKHQVFPVLENEKVVGVVTKYQIAVILKSKVYKFPDNIDKEHLMNEMLLEYEGESFVELEEVIHSEDSIPDAYDKVDLTNFMSASTYLINSETSLRKIYLMFVSLGLSYVIVIDDNFNAQGIITRKDIACFKKISQFMLMRTEVLPLRHWSSPLTV</sequence>
<gene>
    <name evidence="13" type="ORF">NEZAVI_LOCUS580</name>
</gene>
<dbReference type="PRINTS" id="PR00762">
    <property type="entry name" value="CLCHANNEL"/>
</dbReference>
<feature type="transmembrane region" description="Helical" evidence="11">
    <location>
        <begin position="156"/>
        <end position="175"/>
    </location>
</feature>
<keyword evidence="6 11" id="KW-0406">Ion transport</keyword>
<evidence type="ECO:0000256" key="7">
    <source>
        <dbReference type="ARBA" id="ARBA00023122"/>
    </source>
</evidence>
<accession>A0A9P0DYF9</accession>
<evidence type="ECO:0000313" key="13">
    <source>
        <dbReference type="EMBL" id="CAH1389122.1"/>
    </source>
</evidence>
<keyword evidence="2 11" id="KW-0813">Transport</keyword>
<comment type="subcellular location">
    <subcellularLocation>
        <location evidence="1 11">Membrane</location>
        <topology evidence="1 11">Multi-pass membrane protein</topology>
    </subcellularLocation>
</comment>
<dbReference type="PROSITE" id="PS51371">
    <property type="entry name" value="CBS"/>
    <property type="match status" value="2"/>
</dbReference>
<feature type="transmembrane region" description="Helical" evidence="11">
    <location>
        <begin position="514"/>
        <end position="533"/>
    </location>
</feature>
<feature type="domain" description="CBS" evidence="12">
    <location>
        <begin position="567"/>
        <end position="622"/>
    </location>
</feature>
<evidence type="ECO:0000256" key="8">
    <source>
        <dbReference type="ARBA" id="ARBA00023136"/>
    </source>
</evidence>
<dbReference type="Gene3D" id="1.10.3080.10">
    <property type="entry name" value="Clc chloride channel"/>
    <property type="match status" value="1"/>
</dbReference>
<evidence type="ECO:0000256" key="3">
    <source>
        <dbReference type="ARBA" id="ARBA00022692"/>
    </source>
</evidence>
<keyword evidence="7 10" id="KW-0129">CBS domain</keyword>
<dbReference type="InterPro" id="IPR014743">
    <property type="entry name" value="Cl-channel_core"/>
</dbReference>
<name>A0A9P0DYF9_NEZVI</name>
<dbReference type="PANTHER" id="PTHR11689">
    <property type="entry name" value="CHLORIDE CHANNEL PROTEIN CLC FAMILY MEMBER"/>
    <property type="match status" value="1"/>
</dbReference>